<comment type="caution">
    <text evidence="1">The sequence shown here is derived from an EMBL/GenBank/DDBJ whole genome shotgun (WGS) entry which is preliminary data.</text>
</comment>
<keyword evidence="2" id="KW-1185">Reference proteome</keyword>
<evidence type="ECO:0000313" key="1">
    <source>
        <dbReference type="EMBL" id="KAK7949030.1"/>
    </source>
</evidence>
<sequence length="318" mass="34334">MTFPGSNATNPLGGLPPLDLLPDHIDVFTLYRRVFCGINCDMDGNTGATGSNQSANWWYHGFVTIQGHGAPPMLMLETHNLVSCRLREKKEDEEKLVIDWVMLVEFDDVYSGGPSKSIHNPLTGLTGQSNSELSLLIERPGMPSYHGQIVAGLLRNDHNRVCLLQTQPQRTASPDGSATSTQLTLMLTADRSAVLGKTTATTAQPRRPGRGGALPGRGVFWGFQHGPLNTLFGFDEGVCGEFRTQGRLVRGGADEAVVPGLWKRYRADFPGFFDGQGALSPDWDGLFSGRLKGDGLNRKVLRIDDGDGTGGPVDAGVK</sequence>
<gene>
    <name evidence="1" type="ORF">PG986_009916</name>
</gene>
<name>A0ABR1Q9A0_9PEZI</name>
<reference evidence="1 2" key="1">
    <citation type="submission" date="2023-01" db="EMBL/GenBank/DDBJ databases">
        <title>Analysis of 21 Apiospora genomes using comparative genomics revels a genus with tremendous synthesis potential of carbohydrate active enzymes and secondary metabolites.</title>
        <authorList>
            <person name="Sorensen T."/>
        </authorList>
    </citation>
    <scope>NUCLEOTIDE SEQUENCE [LARGE SCALE GENOMIC DNA]</scope>
    <source>
        <strain evidence="1 2">CBS 24483</strain>
    </source>
</reference>
<accession>A0ABR1Q9A0</accession>
<dbReference type="GeneID" id="92079200"/>
<organism evidence="1 2">
    <name type="scientific">Apiospora aurea</name>
    <dbReference type="NCBI Taxonomy" id="335848"/>
    <lineage>
        <taxon>Eukaryota</taxon>
        <taxon>Fungi</taxon>
        <taxon>Dikarya</taxon>
        <taxon>Ascomycota</taxon>
        <taxon>Pezizomycotina</taxon>
        <taxon>Sordariomycetes</taxon>
        <taxon>Xylariomycetidae</taxon>
        <taxon>Amphisphaeriales</taxon>
        <taxon>Apiosporaceae</taxon>
        <taxon>Apiospora</taxon>
    </lineage>
</organism>
<dbReference type="EMBL" id="JAQQWE010000006">
    <property type="protein sequence ID" value="KAK7949030.1"/>
    <property type="molecule type" value="Genomic_DNA"/>
</dbReference>
<dbReference type="RefSeq" id="XP_066698536.1">
    <property type="nucleotide sequence ID" value="XM_066846138.1"/>
</dbReference>
<protein>
    <submittedName>
        <fullName evidence="1">Uncharacterized protein</fullName>
    </submittedName>
</protein>
<dbReference type="Proteomes" id="UP001391051">
    <property type="component" value="Unassembled WGS sequence"/>
</dbReference>
<evidence type="ECO:0000313" key="2">
    <source>
        <dbReference type="Proteomes" id="UP001391051"/>
    </source>
</evidence>
<proteinExistence type="predicted"/>